<accession>A0A2S5THR9</accession>
<evidence type="ECO:0000259" key="1">
    <source>
        <dbReference type="Pfam" id="PF02470"/>
    </source>
</evidence>
<evidence type="ECO:0000313" key="3">
    <source>
        <dbReference type="Proteomes" id="UP000238220"/>
    </source>
</evidence>
<dbReference type="InterPro" id="IPR030970">
    <property type="entry name" value="ABC_MlaD"/>
</dbReference>
<dbReference type="InterPro" id="IPR003399">
    <property type="entry name" value="Mce/MlaD"/>
</dbReference>
<dbReference type="Pfam" id="PF02470">
    <property type="entry name" value="MlaD"/>
    <property type="match status" value="1"/>
</dbReference>
<keyword evidence="3" id="KW-1185">Reference proteome</keyword>
<name>A0A2S5THR9_9GAMM</name>
<dbReference type="OrthoDB" id="9788420at2"/>
<dbReference type="EMBL" id="PSNW01000003">
    <property type="protein sequence ID" value="PPE74502.1"/>
    <property type="molecule type" value="Genomic_DNA"/>
</dbReference>
<reference evidence="2 3" key="1">
    <citation type="submission" date="2018-02" db="EMBL/GenBank/DDBJ databases">
        <title>Genome sequencing of Solimonas sp. HR-BB.</title>
        <authorList>
            <person name="Lee Y."/>
            <person name="Jeon C.O."/>
        </authorList>
    </citation>
    <scope>NUCLEOTIDE SEQUENCE [LARGE SCALE GENOMIC DNA]</scope>
    <source>
        <strain evidence="2 3">HR-BB</strain>
    </source>
</reference>
<gene>
    <name evidence="2" type="primary">mlaD</name>
    <name evidence="2" type="ORF">C3942_06975</name>
</gene>
<dbReference type="Proteomes" id="UP000238220">
    <property type="component" value="Unassembled WGS sequence"/>
</dbReference>
<dbReference type="PANTHER" id="PTHR33371:SF4">
    <property type="entry name" value="INTERMEMBRANE PHOSPHOLIPID TRANSPORT SYSTEM BINDING PROTEIN MLAD"/>
    <property type="match status" value="1"/>
</dbReference>
<proteinExistence type="predicted"/>
<dbReference type="NCBIfam" id="TIGR04430">
    <property type="entry name" value="OM_asym_MlaD"/>
    <property type="match status" value="1"/>
</dbReference>
<dbReference type="RefSeq" id="WP_104229660.1">
    <property type="nucleotide sequence ID" value="NZ_PSNW01000003.1"/>
</dbReference>
<dbReference type="PANTHER" id="PTHR33371">
    <property type="entry name" value="INTERMEMBRANE PHOSPHOLIPID TRANSPORT SYSTEM BINDING PROTEIN MLAD-RELATED"/>
    <property type="match status" value="1"/>
</dbReference>
<sequence length="163" mass="16959">MQSRALEILVGLFVCLGVAAVFVLTFRVASLDAVGNGDGYRVTAMFENIGGLKAGSAVTLSGVKVGRVQGIAIDPDTFEAVATLYISKAYSTLPEDSSAKILTAGLLGEQYIGLEIGGAEEVLKEGSRIKSTQSALVLENLIGQFLTNMASRSNDAGNAAKQE</sequence>
<dbReference type="GO" id="GO:0005548">
    <property type="term" value="F:phospholipid transporter activity"/>
    <property type="evidence" value="ECO:0007669"/>
    <property type="project" value="TreeGrafter"/>
</dbReference>
<evidence type="ECO:0000313" key="2">
    <source>
        <dbReference type="EMBL" id="PPE74502.1"/>
    </source>
</evidence>
<feature type="domain" description="Mce/MlaD" evidence="1">
    <location>
        <begin position="38"/>
        <end position="115"/>
    </location>
</feature>
<protein>
    <submittedName>
        <fullName evidence="2">Outer membrane lipid asymmetry maintenance protein MlaD</fullName>
    </submittedName>
</protein>
<dbReference type="GO" id="GO:0005543">
    <property type="term" value="F:phospholipid binding"/>
    <property type="evidence" value="ECO:0007669"/>
    <property type="project" value="TreeGrafter"/>
</dbReference>
<comment type="caution">
    <text evidence="2">The sequence shown here is derived from an EMBL/GenBank/DDBJ whole genome shotgun (WGS) entry which is preliminary data.</text>
</comment>
<dbReference type="AlphaFoldDB" id="A0A2S5THR9"/>
<dbReference type="InterPro" id="IPR052336">
    <property type="entry name" value="MlaD_Phospholipid_Transporter"/>
</dbReference>
<organism evidence="2 3">
    <name type="scientific">Solimonas fluminis</name>
    <dbReference type="NCBI Taxonomy" id="2086571"/>
    <lineage>
        <taxon>Bacteria</taxon>
        <taxon>Pseudomonadati</taxon>
        <taxon>Pseudomonadota</taxon>
        <taxon>Gammaproteobacteria</taxon>
        <taxon>Nevskiales</taxon>
        <taxon>Nevskiaceae</taxon>
        <taxon>Solimonas</taxon>
    </lineage>
</organism>